<accession>A0AAV9UZG5</accession>
<feature type="signal peptide" evidence="5">
    <location>
        <begin position="1"/>
        <end position="25"/>
    </location>
</feature>
<dbReference type="Gene3D" id="3.30.420.40">
    <property type="match status" value="2"/>
</dbReference>
<evidence type="ECO:0000256" key="1">
    <source>
        <dbReference type="ARBA" id="ARBA00022741"/>
    </source>
</evidence>
<dbReference type="PRINTS" id="PR00301">
    <property type="entry name" value="HEATSHOCK70"/>
</dbReference>
<feature type="chain" id="PRO_5043474458" evidence="5">
    <location>
        <begin position="26"/>
        <end position="1081"/>
    </location>
</feature>
<feature type="compositionally biased region" description="Low complexity" evidence="4">
    <location>
        <begin position="875"/>
        <end position="888"/>
    </location>
</feature>
<dbReference type="PANTHER" id="PTHR45639:SF3">
    <property type="entry name" value="HYPOXIA UP-REGULATED PROTEIN 1"/>
    <property type="match status" value="1"/>
</dbReference>
<evidence type="ECO:0000256" key="2">
    <source>
        <dbReference type="ARBA" id="ARBA00022840"/>
    </source>
</evidence>
<feature type="compositionally biased region" description="Basic and acidic residues" evidence="4">
    <location>
        <begin position="1032"/>
        <end position="1049"/>
    </location>
</feature>
<dbReference type="Gene3D" id="1.20.1270.10">
    <property type="match status" value="1"/>
</dbReference>
<keyword evidence="7" id="KW-1185">Reference proteome</keyword>
<dbReference type="Gene3D" id="3.90.640.10">
    <property type="entry name" value="Actin, Chain A, domain 4"/>
    <property type="match status" value="1"/>
</dbReference>
<dbReference type="Gene3D" id="3.30.30.30">
    <property type="match status" value="1"/>
</dbReference>
<dbReference type="GO" id="GO:0030968">
    <property type="term" value="P:endoplasmic reticulum unfolded protein response"/>
    <property type="evidence" value="ECO:0007669"/>
    <property type="project" value="TreeGrafter"/>
</dbReference>
<evidence type="ECO:0000256" key="3">
    <source>
        <dbReference type="ARBA" id="ARBA00023186"/>
    </source>
</evidence>
<keyword evidence="1" id="KW-0547">Nucleotide-binding</keyword>
<dbReference type="GO" id="GO:0140662">
    <property type="term" value="F:ATP-dependent protein folding chaperone"/>
    <property type="evidence" value="ECO:0007669"/>
    <property type="project" value="InterPro"/>
</dbReference>
<dbReference type="GO" id="GO:0005524">
    <property type="term" value="F:ATP binding"/>
    <property type="evidence" value="ECO:0007669"/>
    <property type="project" value="UniProtKB-KW"/>
</dbReference>
<evidence type="ECO:0000256" key="5">
    <source>
        <dbReference type="SAM" id="SignalP"/>
    </source>
</evidence>
<dbReference type="Pfam" id="PF00012">
    <property type="entry name" value="HSP70"/>
    <property type="match status" value="1"/>
</dbReference>
<dbReference type="AlphaFoldDB" id="A0AAV9UZG5"/>
<gene>
    <name evidence="6" type="primary">LHS1</name>
    <name evidence="6" type="ORF">TWF696_005023</name>
</gene>
<organism evidence="6 7">
    <name type="scientific">Orbilia brochopaga</name>
    <dbReference type="NCBI Taxonomy" id="3140254"/>
    <lineage>
        <taxon>Eukaryota</taxon>
        <taxon>Fungi</taxon>
        <taxon>Dikarya</taxon>
        <taxon>Ascomycota</taxon>
        <taxon>Pezizomycotina</taxon>
        <taxon>Orbiliomycetes</taxon>
        <taxon>Orbiliales</taxon>
        <taxon>Orbiliaceae</taxon>
        <taxon>Orbilia</taxon>
    </lineage>
</organism>
<feature type="compositionally biased region" description="Low complexity" evidence="4">
    <location>
        <begin position="811"/>
        <end position="827"/>
    </location>
</feature>
<dbReference type="InterPro" id="IPR029048">
    <property type="entry name" value="HSP70_C_sf"/>
</dbReference>
<feature type="compositionally biased region" description="Basic and acidic residues" evidence="4">
    <location>
        <begin position="984"/>
        <end position="996"/>
    </location>
</feature>
<evidence type="ECO:0000256" key="4">
    <source>
        <dbReference type="SAM" id="MobiDB-lite"/>
    </source>
</evidence>
<feature type="region of interest" description="Disordered" evidence="4">
    <location>
        <begin position="601"/>
        <end position="640"/>
    </location>
</feature>
<name>A0AAV9UZG5_9PEZI</name>
<dbReference type="EMBL" id="JAVHNQ010000003">
    <property type="protein sequence ID" value="KAK6353032.1"/>
    <property type="molecule type" value="Genomic_DNA"/>
</dbReference>
<dbReference type="PANTHER" id="PTHR45639">
    <property type="entry name" value="HSC70CB, ISOFORM G-RELATED"/>
    <property type="match status" value="1"/>
</dbReference>
<feature type="compositionally biased region" description="Basic and acidic residues" evidence="4">
    <location>
        <begin position="1071"/>
        <end position="1081"/>
    </location>
</feature>
<reference evidence="6 7" key="1">
    <citation type="submission" date="2019-10" db="EMBL/GenBank/DDBJ databases">
        <authorList>
            <person name="Palmer J.M."/>
        </authorList>
    </citation>
    <scope>NUCLEOTIDE SEQUENCE [LARGE SCALE GENOMIC DNA]</scope>
    <source>
        <strain evidence="6 7">TWF696</strain>
    </source>
</reference>
<feature type="region of interest" description="Disordered" evidence="4">
    <location>
        <begin position="811"/>
        <end position="912"/>
    </location>
</feature>
<dbReference type="Proteomes" id="UP001375240">
    <property type="component" value="Unassembled WGS sequence"/>
</dbReference>
<feature type="compositionally biased region" description="Low complexity" evidence="4">
    <location>
        <begin position="835"/>
        <end position="866"/>
    </location>
</feature>
<protein>
    <submittedName>
        <fullName evidence="6">Lumenal Hsp70 protein</fullName>
    </submittedName>
</protein>
<comment type="caution">
    <text evidence="6">The sequence shown here is derived from an EMBL/GenBank/DDBJ whole genome shotgun (WGS) entry which is preliminary data.</text>
</comment>
<proteinExistence type="predicted"/>
<keyword evidence="5" id="KW-0732">Signal</keyword>
<dbReference type="SUPFAM" id="SSF53067">
    <property type="entry name" value="Actin-like ATPase domain"/>
    <property type="match status" value="2"/>
</dbReference>
<dbReference type="GO" id="GO:0034663">
    <property type="term" value="C:endoplasmic reticulum chaperone complex"/>
    <property type="evidence" value="ECO:0007669"/>
    <property type="project" value="TreeGrafter"/>
</dbReference>
<dbReference type="CDD" id="cd10230">
    <property type="entry name" value="ASKHA_NBD_HSP70_HYOU1"/>
    <property type="match status" value="1"/>
</dbReference>
<feature type="region of interest" description="Disordered" evidence="4">
    <location>
        <begin position="963"/>
        <end position="1081"/>
    </location>
</feature>
<dbReference type="InterPro" id="IPR013126">
    <property type="entry name" value="Hsp_70_fam"/>
</dbReference>
<keyword evidence="2" id="KW-0067">ATP-binding</keyword>
<dbReference type="SUPFAM" id="SSF100934">
    <property type="entry name" value="Heat shock protein 70kD (HSP70), C-terminal subdomain"/>
    <property type="match status" value="1"/>
</dbReference>
<evidence type="ECO:0000313" key="7">
    <source>
        <dbReference type="Proteomes" id="UP001375240"/>
    </source>
</evidence>
<sequence>MRYTDRTTTFAVLVLLFGTLVSASASILGIDYGTEFIKAALVKPGIPIEIVLTKDSKRKEVAAVAFKPKSSASPPNASPERLYGVDAANFAARYPNDVYPNLKQLLGVWQVSEDRLKNYVERYPSLKVKLASTPGRSTVQFESNASPSGEFELEELIAMQLASVRRSGEALANDGNTITDCILTVPAYFTAEERYAIIAAAEMAGMNVMELVSDGVAVGLNYAMTRSYTADSKPEVHIIYDMGAGSTTATVVQVRGKTIKEGRYNKTVTEVSALGVGFDRSLGGDAFNQKMYDLLLNEFAESKAGKKLAEKEGKPIKELLTGKQVAKLWKEAARVRHILSANTEAVSSIESFFPDVDFRSRKIQRSEFEELLKEYIIRISQPITDAVDKLKGGLENVDSIILFGGGVRVPFVQKVLTDLVGDKISKNVNGDEAAVMGATFRGASLSKLFRVKDIRVQDVGSYTVGMRYTSEATGKELSQNLFAAPAWRGKSRFVPFKVTNDFSFNLYQILGSPLIPESPKEDIYKVTTTNLTASLAKLRADVNCIENTLVTNFDIRIGEKYGFPEVVAGEISCEYDEKKTGLVDDVKGFFGFGKDKDQKVLKEEDESSKSAESSSTKTTKSKSKTKSPAPTPTGVNGKPIEKIPIAFTIDRAGLTPRTPEEVTAAKERLQTFDTDDTTRAQREEARNNLEAFTYRATELLSSDAFIAVSTEEQREALQAKINEISEWIYTREADMADRQVLLDKYKELKDLESPISHRRKEAEKRPEAITKLQKNIKDGQKLIEKMKKAVTKHTTDIESWSKYSSSFVESVSSSEAAASASSAAAEAEASRLAEESASASAEAASSSSSSSSSSTTESSASPSESSNPLDDLDESSSSTSSSSTSTKSTKTRPRTTKKPTPTPAPTVLYTESDIKDLESAIADNEKWLGETTKEQENLKVHEDPVLLSKDLLSRSQKLEKELKKLNGRTKANFVPPVPRKPKVMSKDRRKKEEAAKKLLRSSAFGGMEGMEESLAGVVGGLSDEELDTMLRNADEMDKESGAKPEKATGEGEPATEDTEKPVEEAPEPPVEEAKPSGHDEL</sequence>
<keyword evidence="3" id="KW-0143">Chaperone</keyword>
<dbReference type="InterPro" id="IPR043129">
    <property type="entry name" value="ATPase_NBD"/>
</dbReference>
<evidence type="ECO:0000313" key="6">
    <source>
        <dbReference type="EMBL" id="KAK6353032.1"/>
    </source>
</evidence>